<dbReference type="Gramene" id="PSS11567">
    <property type="protein sequence ID" value="PSS11567"/>
    <property type="gene ID" value="CEY00_Acc15842"/>
</dbReference>
<dbReference type="InParanoid" id="A0A2R6QNR0"/>
<dbReference type="Proteomes" id="UP000241394">
    <property type="component" value="Chromosome LG14"/>
</dbReference>
<evidence type="ECO:0000313" key="2">
    <source>
        <dbReference type="Proteomes" id="UP000241394"/>
    </source>
</evidence>
<dbReference type="GO" id="GO:0016301">
    <property type="term" value="F:kinase activity"/>
    <property type="evidence" value="ECO:0007669"/>
    <property type="project" value="UniProtKB-KW"/>
</dbReference>
<evidence type="ECO:0000313" key="1">
    <source>
        <dbReference type="EMBL" id="PSS11567.1"/>
    </source>
</evidence>
<dbReference type="AlphaFoldDB" id="A0A2R6QNR0"/>
<reference evidence="1 2" key="1">
    <citation type="submission" date="2017-07" db="EMBL/GenBank/DDBJ databases">
        <title>An improved, manually edited Actinidia chinensis var. chinensis (kiwifruit) genome highlights the challenges associated with draft genomes and gene prediction in plants.</title>
        <authorList>
            <person name="Pilkington S."/>
            <person name="Crowhurst R."/>
            <person name="Hilario E."/>
            <person name="Nardozza S."/>
            <person name="Fraser L."/>
            <person name="Peng Y."/>
            <person name="Gunaseelan K."/>
            <person name="Simpson R."/>
            <person name="Tahir J."/>
            <person name="Deroles S."/>
            <person name="Templeton K."/>
            <person name="Luo Z."/>
            <person name="Davy M."/>
            <person name="Cheng C."/>
            <person name="Mcneilage M."/>
            <person name="Scaglione D."/>
            <person name="Liu Y."/>
            <person name="Zhang Q."/>
            <person name="Datson P."/>
            <person name="De Silva N."/>
            <person name="Gardiner S."/>
            <person name="Bassett H."/>
            <person name="Chagne D."/>
            <person name="Mccallum J."/>
            <person name="Dzierzon H."/>
            <person name="Deng C."/>
            <person name="Wang Y.-Y."/>
            <person name="Barron N."/>
            <person name="Manako K."/>
            <person name="Bowen J."/>
            <person name="Foster T."/>
            <person name="Erridge Z."/>
            <person name="Tiffin H."/>
            <person name="Waite C."/>
            <person name="Davies K."/>
            <person name="Grierson E."/>
            <person name="Laing W."/>
            <person name="Kirk R."/>
            <person name="Chen X."/>
            <person name="Wood M."/>
            <person name="Montefiori M."/>
            <person name="Brummell D."/>
            <person name="Schwinn K."/>
            <person name="Catanach A."/>
            <person name="Fullerton C."/>
            <person name="Li D."/>
            <person name="Meiyalaghan S."/>
            <person name="Nieuwenhuizen N."/>
            <person name="Read N."/>
            <person name="Prakash R."/>
            <person name="Hunter D."/>
            <person name="Zhang H."/>
            <person name="Mckenzie M."/>
            <person name="Knabel M."/>
            <person name="Harris A."/>
            <person name="Allan A."/>
            <person name="Chen A."/>
            <person name="Janssen B."/>
            <person name="Plunkett B."/>
            <person name="Dwamena C."/>
            <person name="Voogd C."/>
            <person name="Leif D."/>
            <person name="Lafferty D."/>
            <person name="Souleyre E."/>
            <person name="Varkonyi-Gasic E."/>
            <person name="Gambi F."/>
            <person name="Hanley J."/>
            <person name="Yao J.-L."/>
            <person name="Cheung J."/>
            <person name="David K."/>
            <person name="Warren B."/>
            <person name="Marsh K."/>
            <person name="Snowden K."/>
            <person name="Lin-Wang K."/>
            <person name="Brian L."/>
            <person name="Martinez-Sanchez M."/>
            <person name="Wang M."/>
            <person name="Ileperuma N."/>
            <person name="Macnee N."/>
            <person name="Campin R."/>
            <person name="Mcatee P."/>
            <person name="Drummond R."/>
            <person name="Espley R."/>
            <person name="Ireland H."/>
            <person name="Wu R."/>
            <person name="Atkinson R."/>
            <person name="Karunairetnam S."/>
            <person name="Bulley S."/>
            <person name="Chunkath S."/>
            <person name="Hanley Z."/>
            <person name="Storey R."/>
            <person name="Thrimawithana A."/>
            <person name="Thomson S."/>
            <person name="David C."/>
            <person name="Testolin R."/>
        </authorList>
    </citation>
    <scope>NUCLEOTIDE SEQUENCE [LARGE SCALE GENOMIC DNA]</scope>
    <source>
        <strain evidence="2">cv. Red5</strain>
        <tissue evidence="1">Young leaf</tissue>
    </source>
</reference>
<comment type="caution">
    <text evidence="1">The sequence shown here is derived from an EMBL/GenBank/DDBJ whole genome shotgun (WGS) entry which is preliminary data.</text>
</comment>
<proteinExistence type="predicted"/>
<dbReference type="EMBL" id="NKQK01000014">
    <property type="protein sequence ID" value="PSS11567.1"/>
    <property type="molecule type" value="Genomic_DNA"/>
</dbReference>
<organism evidence="1 2">
    <name type="scientific">Actinidia chinensis var. chinensis</name>
    <name type="common">Chinese soft-hair kiwi</name>
    <dbReference type="NCBI Taxonomy" id="1590841"/>
    <lineage>
        <taxon>Eukaryota</taxon>
        <taxon>Viridiplantae</taxon>
        <taxon>Streptophyta</taxon>
        <taxon>Embryophyta</taxon>
        <taxon>Tracheophyta</taxon>
        <taxon>Spermatophyta</taxon>
        <taxon>Magnoliopsida</taxon>
        <taxon>eudicotyledons</taxon>
        <taxon>Gunneridae</taxon>
        <taxon>Pentapetalae</taxon>
        <taxon>asterids</taxon>
        <taxon>Ericales</taxon>
        <taxon>Actinidiaceae</taxon>
        <taxon>Actinidia</taxon>
    </lineage>
</organism>
<keyword evidence="1" id="KW-0808">Transferase</keyword>
<name>A0A2R6QNR0_ACTCC</name>
<gene>
    <name evidence="1" type="ORF">CEY00_Acc15842</name>
</gene>
<protein>
    <submittedName>
        <fullName evidence="1">TANK-binding kinase 1-binding protein like</fullName>
    </submittedName>
</protein>
<accession>A0A2R6QNR0</accession>
<dbReference type="OrthoDB" id="10643342at2759"/>
<sequence length="185" mass="20417">MYSNLQFKLSITLQFTTLSSDLRVPLLEFQLKLLWAARLGCAFAATGTWLSLVARLRDGYDSRSWAAPLWTDGCEIGWIDGCETGWTDGCEGRLMVAARLRGERKGLGCTGAAEGCWFRVWAAVMALRVLVEEWSLDFNLGGMKLYTSSSMCEEGNASKGASKTLTIEEMTGGRGDFGKRRLVPH</sequence>
<reference evidence="2" key="2">
    <citation type="journal article" date="2018" name="BMC Genomics">
        <title>A manually annotated Actinidia chinensis var. chinensis (kiwifruit) genome highlights the challenges associated with draft genomes and gene prediction in plants.</title>
        <authorList>
            <person name="Pilkington S.M."/>
            <person name="Crowhurst R."/>
            <person name="Hilario E."/>
            <person name="Nardozza S."/>
            <person name="Fraser L."/>
            <person name="Peng Y."/>
            <person name="Gunaseelan K."/>
            <person name="Simpson R."/>
            <person name="Tahir J."/>
            <person name="Deroles S.C."/>
            <person name="Templeton K."/>
            <person name="Luo Z."/>
            <person name="Davy M."/>
            <person name="Cheng C."/>
            <person name="McNeilage M."/>
            <person name="Scaglione D."/>
            <person name="Liu Y."/>
            <person name="Zhang Q."/>
            <person name="Datson P."/>
            <person name="De Silva N."/>
            <person name="Gardiner S.E."/>
            <person name="Bassett H."/>
            <person name="Chagne D."/>
            <person name="McCallum J."/>
            <person name="Dzierzon H."/>
            <person name="Deng C."/>
            <person name="Wang Y.Y."/>
            <person name="Barron L."/>
            <person name="Manako K."/>
            <person name="Bowen J."/>
            <person name="Foster T.M."/>
            <person name="Erridge Z.A."/>
            <person name="Tiffin H."/>
            <person name="Waite C.N."/>
            <person name="Davies K.M."/>
            <person name="Grierson E.P."/>
            <person name="Laing W.A."/>
            <person name="Kirk R."/>
            <person name="Chen X."/>
            <person name="Wood M."/>
            <person name="Montefiori M."/>
            <person name="Brummell D.A."/>
            <person name="Schwinn K.E."/>
            <person name="Catanach A."/>
            <person name="Fullerton C."/>
            <person name="Li D."/>
            <person name="Meiyalaghan S."/>
            <person name="Nieuwenhuizen N."/>
            <person name="Read N."/>
            <person name="Prakash R."/>
            <person name="Hunter D."/>
            <person name="Zhang H."/>
            <person name="McKenzie M."/>
            <person name="Knabel M."/>
            <person name="Harris A."/>
            <person name="Allan A.C."/>
            <person name="Gleave A."/>
            <person name="Chen A."/>
            <person name="Janssen B.J."/>
            <person name="Plunkett B."/>
            <person name="Ampomah-Dwamena C."/>
            <person name="Voogd C."/>
            <person name="Leif D."/>
            <person name="Lafferty D."/>
            <person name="Souleyre E.J.F."/>
            <person name="Varkonyi-Gasic E."/>
            <person name="Gambi F."/>
            <person name="Hanley J."/>
            <person name="Yao J.L."/>
            <person name="Cheung J."/>
            <person name="David K.M."/>
            <person name="Warren B."/>
            <person name="Marsh K."/>
            <person name="Snowden K.C."/>
            <person name="Lin-Wang K."/>
            <person name="Brian L."/>
            <person name="Martinez-Sanchez M."/>
            <person name="Wang M."/>
            <person name="Ileperuma N."/>
            <person name="Macnee N."/>
            <person name="Campin R."/>
            <person name="McAtee P."/>
            <person name="Drummond R.S.M."/>
            <person name="Espley R.V."/>
            <person name="Ireland H.S."/>
            <person name="Wu R."/>
            <person name="Atkinson R.G."/>
            <person name="Karunairetnam S."/>
            <person name="Bulley S."/>
            <person name="Chunkath S."/>
            <person name="Hanley Z."/>
            <person name="Storey R."/>
            <person name="Thrimawithana A.H."/>
            <person name="Thomson S."/>
            <person name="David C."/>
            <person name="Testolin R."/>
            <person name="Huang H."/>
            <person name="Hellens R.P."/>
            <person name="Schaffer R.J."/>
        </authorList>
    </citation>
    <scope>NUCLEOTIDE SEQUENCE [LARGE SCALE GENOMIC DNA]</scope>
    <source>
        <strain evidence="2">cv. Red5</strain>
    </source>
</reference>
<keyword evidence="2" id="KW-1185">Reference proteome</keyword>
<keyword evidence="1" id="KW-0418">Kinase</keyword>